<dbReference type="OrthoDB" id="8432722at2"/>
<evidence type="ECO:0000313" key="2">
    <source>
        <dbReference type="Proteomes" id="UP000289200"/>
    </source>
</evidence>
<reference evidence="2" key="1">
    <citation type="submission" date="2018-10" db="EMBL/GenBank/DDBJ databases">
        <authorList>
            <person name="Peiro R."/>
            <person name="Begona"/>
            <person name="Cbmso G."/>
            <person name="Lopez M."/>
            <person name="Gonzalez S."/>
            <person name="Sacristan E."/>
            <person name="Castillo E."/>
        </authorList>
    </citation>
    <scope>NUCLEOTIDE SEQUENCE [LARGE SCALE GENOMIC DNA]</scope>
</reference>
<gene>
    <name evidence="1" type="ORF">RHODGE_RHODGE_02745</name>
</gene>
<dbReference type="PANTHER" id="PTHR12526">
    <property type="entry name" value="GLYCOSYLTRANSFERASE"/>
    <property type="match status" value="1"/>
</dbReference>
<dbReference type="RefSeq" id="WP_129609412.1">
    <property type="nucleotide sequence ID" value="NZ_UWOC01000149.1"/>
</dbReference>
<comment type="caution">
    <text evidence="1">The sequence shown here is derived from an EMBL/GenBank/DDBJ whole genome shotgun (WGS) entry which is preliminary data.</text>
</comment>
<evidence type="ECO:0008006" key="3">
    <source>
        <dbReference type="Google" id="ProtNLM"/>
    </source>
</evidence>
<dbReference type="SUPFAM" id="SSF53756">
    <property type="entry name" value="UDP-Glycosyltransferase/glycogen phosphorylase"/>
    <property type="match status" value="1"/>
</dbReference>
<keyword evidence="2" id="KW-1185">Reference proteome</keyword>
<name>A0A447CWB6_9BRAD</name>
<protein>
    <recommendedName>
        <fullName evidence="3">Glycosyltransferase subfamily 4-like N-terminal domain-containing protein</fullName>
    </recommendedName>
</protein>
<dbReference type="EMBL" id="UWOC01000149">
    <property type="protein sequence ID" value="VCU09574.1"/>
    <property type="molecule type" value="Genomic_DNA"/>
</dbReference>
<organism evidence="1 2">
    <name type="scientific">Rhodoplanes serenus</name>
    <dbReference type="NCBI Taxonomy" id="200615"/>
    <lineage>
        <taxon>Bacteria</taxon>
        <taxon>Pseudomonadati</taxon>
        <taxon>Pseudomonadota</taxon>
        <taxon>Alphaproteobacteria</taxon>
        <taxon>Hyphomicrobiales</taxon>
        <taxon>Nitrobacteraceae</taxon>
        <taxon>Rhodoplanes</taxon>
    </lineage>
</organism>
<dbReference type="Pfam" id="PF13692">
    <property type="entry name" value="Glyco_trans_1_4"/>
    <property type="match status" value="1"/>
</dbReference>
<sequence>MSDSALVVASPWPRTGSTNLFAAQARYLAARGFRTAMLLAPHLPIHRSRNAAFWRDTLAAVERDCRSHPDDVGPDLIAAGLTDQGLRRWRSAGFYRWLAHGRDSQLAVMARYARAATLPPELVAVLDAHDLRLIIASHCFQMGTVETVLHHLARRGRPRPRVVLETQDVQAELYAVGKIHNSFRGGPDAREVLARDELRLVAGADALTHVTAHDLDYFRAHAPGRHHLTLATLAPTTEHRLLTLPEEPPLFDFLYVGNVNPGNEISLTWFLDEVAPRLAPDIRVAIVGPIASRLRTIRPDLHARWWPWCLGDVDDIADVYRRSAAVILPTRFGTGISIKTIEALAADRPVIATSLALRGLPIEPGRGGVAVVDDAAGFADAMEEVRRQRSTRAGSARALYGELFSNARYFARWDAVLADLAISSPTPASAGTPG</sequence>
<proteinExistence type="predicted"/>
<accession>A0A447CWB6</accession>
<dbReference type="AlphaFoldDB" id="A0A447CWB6"/>
<dbReference type="Proteomes" id="UP000289200">
    <property type="component" value="Unassembled WGS sequence"/>
</dbReference>
<dbReference type="Gene3D" id="3.40.50.2000">
    <property type="entry name" value="Glycogen Phosphorylase B"/>
    <property type="match status" value="1"/>
</dbReference>
<evidence type="ECO:0000313" key="1">
    <source>
        <dbReference type="EMBL" id="VCU09574.1"/>
    </source>
</evidence>